<dbReference type="InterPro" id="IPR022595">
    <property type="entry name" value="Enc34_ssDNA-bd"/>
</dbReference>
<dbReference type="Pfam" id="PF10991">
    <property type="entry name" value="Enc34_ssDNA-bd"/>
    <property type="match status" value="1"/>
</dbReference>
<accession>A0A4R8FD74</accession>
<evidence type="ECO:0000313" key="3">
    <source>
        <dbReference type="Proteomes" id="UP000294489"/>
    </source>
</evidence>
<dbReference type="AlphaFoldDB" id="A0A4R8FD74"/>
<comment type="caution">
    <text evidence="2">The sequence shown here is derived from an EMBL/GenBank/DDBJ whole genome shotgun (WGS) entry which is preliminary data.</text>
</comment>
<proteinExistence type="predicted"/>
<dbReference type="RefSeq" id="WP_134021434.1">
    <property type="nucleotide sequence ID" value="NZ_SOEC01000034.1"/>
</dbReference>
<dbReference type="SUPFAM" id="SSF50249">
    <property type="entry name" value="Nucleic acid-binding proteins"/>
    <property type="match status" value="1"/>
</dbReference>
<dbReference type="Proteomes" id="UP000294489">
    <property type="component" value="Unassembled WGS sequence"/>
</dbReference>
<dbReference type="InterPro" id="IPR012340">
    <property type="entry name" value="NA-bd_OB-fold"/>
</dbReference>
<gene>
    <name evidence="2" type="ORF">DFO67_13416</name>
</gene>
<evidence type="ECO:0000313" key="2">
    <source>
        <dbReference type="EMBL" id="TDX21648.1"/>
    </source>
</evidence>
<evidence type="ECO:0000256" key="1">
    <source>
        <dbReference type="SAM" id="MobiDB-lite"/>
    </source>
</evidence>
<protein>
    <submittedName>
        <fullName evidence="2">Uncharacterized protein DUF2815</fullName>
    </submittedName>
</protein>
<reference evidence="2 3" key="1">
    <citation type="submission" date="2019-03" db="EMBL/GenBank/DDBJ databases">
        <title>Freshwater and sediment microbial communities from various areas in North America, analyzing microbe dynamics in response to fracking.</title>
        <authorList>
            <person name="Lamendella R."/>
        </authorList>
    </citation>
    <scope>NUCLEOTIDE SEQUENCE [LARGE SCALE GENOMIC DNA]</scope>
    <source>
        <strain evidence="2 3">6_TX</strain>
    </source>
</reference>
<dbReference type="Gene3D" id="2.40.50.140">
    <property type="entry name" value="Nucleic acid-binding proteins"/>
    <property type="match status" value="1"/>
</dbReference>
<feature type="region of interest" description="Disordered" evidence="1">
    <location>
        <begin position="164"/>
        <end position="197"/>
    </location>
</feature>
<name>A0A4R8FD74_9GAMM</name>
<dbReference type="EMBL" id="SOEC01000034">
    <property type="protein sequence ID" value="TDX21648.1"/>
    <property type="molecule type" value="Genomic_DNA"/>
</dbReference>
<sequence length="197" mass="21330">MSSNQVMTPQFSGAYANFLVDGQTNEDGTLVYSLCGIFDEMDGFDPRDPKSVPNWAKDAVSAAIATGREKKWGGKVPNGLELPFRDGDARDQPEFNGCFYINMKSYKKRCPIVDKNGKALLQVDSDTIYSGAKYRAVIQFAAYDRKGKKGVSAYLVAVQKCGEGERKDGGISESQAENLFGGPASGGAAPEDDSWLN</sequence>
<dbReference type="OrthoDB" id="9786575at2"/>
<organism evidence="2 3">
    <name type="scientific">Modicisalibacter xianhensis</name>
    <dbReference type="NCBI Taxonomy" id="442341"/>
    <lineage>
        <taxon>Bacteria</taxon>
        <taxon>Pseudomonadati</taxon>
        <taxon>Pseudomonadota</taxon>
        <taxon>Gammaproteobacteria</taxon>
        <taxon>Oceanospirillales</taxon>
        <taxon>Halomonadaceae</taxon>
        <taxon>Modicisalibacter</taxon>
    </lineage>
</organism>